<protein>
    <submittedName>
        <fullName evidence="4">N-acetylmuramoyl-L-alanine amidase</fullName>
    </submittedName>
</protein>
<dbReference type="SUPFAM" id="SSF51445">
    <property type="entry name" value="(Trans)glycosidases"/>
    <property type="match status" value="1"/>
</dbReference>
<comment type="similarity">
    <text evidence="1">Belongs to the glycosyl hydrolase 25 family.</text>
</comment>
<dbReference type="InterPro" id="IPR017853">
    <property type="entry name" value="GH"/>
</dbReference>
<dbReference type="PANTHER" id="PTHR34135:SF2">
    <property type="entry name" value="LYSOZYME"/>
    <property type="match status" value="1"/>
</dbReference>
<dbReference type="Gene3D" id="3.20.20.80">
    <property type="entry name" value="Glycosidases"/>
    <property type="match status" value="1"/>
</dbReference>
<accession>A0A0A0WHN2</accession>
<dbReference type="GeneID" id="66266804"/>
<dbReference type="Proteomes" id="UP000190696">
    <property type="component" value="Unassembled WGS sequence"/>
</dbReference>
<name>A0A0A0WHN2_BACMY</name>
<dbReference type="OMA" id="GSAISNW"/>
<evidence type="ECO:0000313" key="5">
    <source>
        <dbReference type="Proteomes" id="UP000190696"/>
    </source>
</evidence>
<dbReference type="GO" id="GO:0016052">
    <property type="term" value="P:carbohydrate catabolic process"/>
    <property type="evidence" value="ECO:0007669"/>
    <property type="project" value="TreeGrafter"/>
</dbReference>
<dbReference type="InterPro" id="IPR003646">
    <property type="entry name" value="SH3-like_bac-type"/>
</dbReference>
<keyword evidence="3" id="KW-0326">Glycosidase</keyword>
<dbReference type="KEGG" id="bww:bwei_1280"/>
<evidence type="ECO:0000256" key="2">
    <source>
        <dbReference type="ARBA" id="ARBA00022801"/>
    </source>
</evidence>
<keyword evidence="2" id="KW-0378">Hydrolase</keyword>
<dbReference type="CDD" id="cd00599">
    <property type="entry name" value="GH25_muramidase"/>
    <property type="match status" value="1"/>
</dbReference>
<dbReference type="RefSeq" id="WP_002142760.1">
    <property type="nucleotide sequence ID" value="NZ_CP009746.1"/>
</dbReference>
<dbReference type="GO" id="GO:0009253">
    <property type="term" value="P:peptidoglycan catabolic process"/>
    <property type="evidence" value="ECO:0007669"/>
    <property type="project" value="InterPro"/>
</dbReference>
<gene>
    <name evidence="4" type="ORF">BW900_11920</name>
</gene>
<comment type="caution">
    <text evidence="4">The sequence shown here is derived from an EMBL/GenBank/DDBJ whole genome shotgun (WGS) entry which is preliminary data.</text>
</comment>
<dbReference type="GO" id="GO:0016998">
    <property type="term" value="P:cell wall macromolecule catabolic process"/>
    <property type="evidence" value="ECO:0007669"/>
    <property type="project" value="InterPro"/>
</dbReference>
<evidence type="ECO:0000256" key="1">
    <source>
        <dbReference type="ARBA" id="ARBA00010646"/>
    </source>
</evidence>
<evidence type="ECO:0000313" key="4">
    <source>
        <dbReference type="EMBL" id="OOR06516.1"/>
    </source>
</evidence>
<dbReference type="Pfam" id="PF08239">
    <property type="entry name" value="SH3_3"/>
    <property type="match status" value="1"/>
</dbReference>
<organism evidence="4 5">
    <name type="scientific">Bacillus mycoides</name>
    <dbReference type="NCBI Taxonomy" id="1405"/>
    <lineage>
        <taxon>Bacteria</taxon>
        <taxon>Bacillati</taxon>
        <taxon>Bacillota</taxon>
        <taxon>Bacilli</taxon>
        <taxon>Bacillales</taxon>
        <taxon>Bacillaceae</taxon>
        <taxon>Bacillus</taxon>
        <taxon>Bacillus cereus group</taxon>
    </lineage>
</organism>
<dbReference type="PANTHER" id="PTHR34135">
    <property type="entry name" value="LYSOZYME"/>
    <property type="match status" value="1"/>
</dbReference>
<proteinExistence type="inferred from homology"/>
<evidence type="ECO:0000256" key="3">
    <source>
        <dbReference type="ARBA" id="ARBA00023295"/>
    </source>
</evidence>
<dbReference type="InterPro" id="IPR002053">
    <property type="entry name" value="Glyco_hydro_25"/>
</dbReference>
<dbReference type="Gene3D" id="2.30.30.40">
    <property type="entry name" value="SH3 Domains"/>
    <property type="match status" value="2"/>
</dbReference>
<dbReference type="SMART" id="SM00287">
    <property type="entry name" value="SH3b"/>
    <property type="match status" value="2"/>
</dbReference>
<dbReference type="SMART" id="SM00641">
    <property type="entry name" value="Glyco_25"/>
    <property type="match status" value="1"/>
</dbReference>
<dbReference type="PROSITE" id="PS51904">
    <property type="entry name" value="GLYCOSYL_HYDROL_F25_2"/>
    <property type="match status" value="1"/>
</dbReference>
<reference evidence="4 5" key="1">
    <citation type="submission" date="2017-01" db="EMBL/GenBank/DDBJ databases">
        <title>Bacillus cereus isolates.</title>
        <authorList>
            <person name="Beno S.M."/>
        </authorList>
    </citation>
    <scope>NUCLEOTIDE SEQUENCE [LARGE SCALE GENOMIC DNA]</scope>
    <source>
        <strain evidence="4 5">FSL W7-1108</strain>
    </source>
</reference>
<sequence>MQNRSSSNITFIDVSHWEGNINWNAVKSSGIPAAYAKATEGVNYIDPTFVQNVQAARNANVLIGAYHFAHPEQNDAISEAKYFVSILQSNQTDLIPVLDLESPTDTSNSSLTGATISNWARSFVNYVKQATGKDVMLYTGIWYINEFGISGLSDIPLWISKYSSIPPADAGGWTEWTAWQYTDSGQISGVGNCDVSAAVSLEALQGNGASGGGNVSTPNNATPVYGVAVINGDNVNLRSGPSLQSSVIRQLNRGESYEVWGEQNGWLCLGTNQWVYNDSSYIQYKHYVATITGDNVNLRDAPSLNGNVIRQLHHGESYRVWSKQDGWLCLGTNQWVYYDSSYIQYGVQ</sequence>
<dbReference type="EMBL" id="MUAI01000007">
    <property type="protein sequence ID" value="OOR06516.1"/>
    <property type="molecule type" value="Genomic_DNA"/>
</dbReference>
<dbReference type="Pfam" id="PF01183">
    <property type="entry name" value="Glyco_hydro_25"/>
    <property type="match status" value="1"/>
</dbReference>
<dbReference type="PROSITE" id="PS51781">
    <property type="entry name" value="SH3B"/>
    <property type="match status" value="1"/>
</dbReference>
<dbReference type="InterPro" id="IPR018077">
    <property type="entry name" value="Glyco_hydro_fam25_subgr"/>
</dbReference>
<dbReference type="AlphaFoldDB" id="A0A0A0WHN2"/>
<dbReference type="GO" id="GO:0003796">
    <property type="term" value="F:lysozyme activity"/>
    <property type="evidence" value="ECO:0007669"/>
    <property type="project" value="InterPro"/>
</dbReference>